<dbReference type="AlphaFoldDB" id="A0A5B7H7W1"/>
<dbReference type="Proteomes" id="UP000324222">
    <property type="component" value="Unassembled WGS sequence"/>
</dbReference>
<keyword evidence="2" id="KW-1185">Reference proteome</keyword>
<organism evidence="1 2">
    <name type="scientific">Portunus trituberculatus</name>
    <name type="common">Swimming crab</name>
    <name type="synonym">Neptunus trituberculatus</name>
    <dbReference type="NCBI Taxonomy" id="210409"/>
    <lineage>
        <taxon>Eukaryota</taxon>
        <taxon>Metazoa</taxon>
        <taxon>Ecdysozoa</taxon>
        <taxon>Arthropoda</taxon>
        <taxon>Crustacea</taxon>
        <taxon>Multicrustacea</taxon>
        <taxon>Malacostraca</taxon>
        <taxon>Eumalacostraca</taxon>
        <taxon>Eucarida</taxon>
        <taxon>Decapoda</taxon>
        <taxon>Pleocyemata</taxon>
        <taxon>Brachyura</taxon>
        <taxon>Eubrachyura</taxon>
        <taxon>Portunoidea</taxon>
        <taxon>Portunidae</taxon>
        <taxon>Portuninae</taxon>
        <taxon>Portunus</taxon>
    </lineage>
</organism>
<evidence type="ECO:0000313" key="2">
    <source>
        <dbReference type="Proteomes" id="UP000324222"/>
    </source>
</evidence>
<name>A0A5B7H7W1_PORTR</name>
<protein>
    <submittedName>
        <fullName evidence="1">Uncharacterized protein</fullName>
    </submittedName>
</protein>
<proteinExistence type="predicted"/>
<dbReference type="EMBL" id="VSRR010028291">
    <property type="protein sequence ID" value="MPC68731.1"/>
    <property type="molecule type" value="Genomic_DNA"/>
</dbReference>
<evidence type="ECO:0000313" key="1">
    <source>
        <dbReference type="EMBL" id="MPC68731.1"/>
    </source>
</evidence>
<accession>A0A5B7H7W1</accession>
<sequence>MAAGASLDHADICHGVSECSTKPRYQAVGSRGLVTVESALYIPMSRRPCAHPISPLFRLDFITENSYNNDYSRGHS</sequence>
<gene>
    <name evidence="1" type="ORF">E2C01_062938</name>
</gene>
<comment type="caution">
    <text evidence="1">The sequence shown here is derived from an EMBL/GenBank/DDBJ whole genome shotgun (WGS) entry which is preliminary data.</text>
</comment>
<reference evidence="1 2" key="1">
    <citation type="submission" date="2019-05" db="EMBL/GenBank/DDBJ databases">
        <title>Another draft genome of Portunus trituberculatus and its Hox gene families provides insights of decapod evolution.</title>
        <authorList>
            <person name="Jeong J.-H."/>
            <person name="Song I."/>
            <person name="Kim S."/>
            <person name="Choi T."/>
            <person name="Kim D."/>
            <person name="Ryu S."/>
            <person name="Kim W."/>
        </authorList>
    </citation>
    <scope>NUCLEOTIDE SEQUENCE [LARGE SCALE GENOMIC DNA]</scope>
    <source>
        <tissue evidence="1">Muscle</tissue>
    </source>
</reference>